<evidence type="ECO:0000256" key="3">
    <source>
        <dbReference type="ARBA" id="ARBA00022723"/>
    </source>
</evidence>
<gene>
    <name evidence="8" type="primary">fdhB8</name>
    <name evidence="8" type="ordered locus">HRM2_47150</name>
</gene>
<evidence type="ECO:0000256" key="1">
    <source>
        <dbReference type="ARBA" id="ARBA00004196"/>
    </source>
</evidence>
<proteinExistence type="predicted"/>
<dbReference type="Gene3D" id="3.30.70.20">
    <property type="match status" value="2"/>
</dbReference>
<dbReference type="SUPFAM" id="SSF54862">
    <property type="entry name" value="4Fe-4S ferredoxins"/>
    <property type="match status" value="1"/>
</dbReference>
<evidence type="ECO:0000256" key="4">
    <source>
        <dbReference type="ARBA" id="ARBA00022737"/>
    </source>
</evidence>
<keyword evidence="4" id="KW-0677">Repeat</keyword>
<name>C0QHA5_DESAH</name>
<keyword evidence="2" id="KW-0004">4Fe-4S</keyword>
<keyword evidence="9" id="KW-1185">Reference proteome</keyword>
<dbReference type="GO" id="GO:0030313">
    <property type="term" value="C:cell envelope"/>
    <property type="evidence" value="ECO:0007669"/>
    <property type="project" value="UniProtKB-SubCell"/>
</dbReference>
<keyword evidence="8" id="KW-0560">Oxidoreductase</keyword>
<comment type="subcellular location">
    <subcellularLocation>
        <location evidence="1">Cell envelope</location>
    </subcellularLocation>
</comment>
<dbReference type="GO" id="GO:0051539">
    <property type="term" value="F:4 iron, 4 sulfur cluster binding"/>
    <property type="evidence" value="ECO:0007669"/>
    <property type="project" value="UniProtKB-KW"/>
</dbReference>
<evidence type="ECO:0000256" key="2">
    <source>
        <dbReference type="ARBA" id="ARBA00022485"/>
    </source>
</evidence>
<dbReference type="HOGENOM" id="CLU_043374_0_3_7"/>
<dbReference type="Proteomes" id="UP000000442">
    <property type="component" value="Chromosome"/>
</dbReference>
<sequence>MKGKSFFVDLTLCTACRGCQVACKQWKKLPAEKTRNVGSHQNPQDLSSKTIRLVRFNEARNDKGKLNWFFFPEQCRHCIEPPCKHILNMYTPGAVVQDPETGAVVMTDKAILPKGYHLESWQLCPYNVPRMDEETGLWSKCDMCIDRVQAGMLPACVQSCPTGTMNFGDRADMLALAKERLAEVQKTKPDAYLADPESVRVIYLCEAAPENYHDSLIASTETKNRMIAKAAADTKKTRREFITGKFGHTTNKA</sequence>
<keyword evidence="6" id="KW-0411">Iron-sulfur</keyword>
<dbReference type="GO" id="GO:0046872">
    <property type="term" value="F:metal ion binding"/>
    <property type="evidence" value="ECO:0007669"/>
    <property type="project" value="UniProtKB-KW"/>
</dbReference>
<keyword evidence="3" id="KW-0479">Metal-binding</keyword>
<evidence type="ECO:0000256" key="6">
    <source>
        <dbReference type="ARBA" id="ARBA00023014"/>
    </source>
</evidence>
<dbReference type="CDD" id="cd10559">
    <property type="entry name" value="W-FDH"/>
    <property type="match status" value="1"/>
</dbReference>
<dbReference type="EC" id="1.2.1.2" evidence="8"/>
<dbReference type="PANTHER" id="PTHR43545:SF6">
    <property type="entry name" value="FORMATE DEHYDROGENASE, NITRATE-INDUCIBLE, IRON-SULFUR SUBUNIT"/>
    <property type="match status" value="1"/>
</dbReference>
<dbReference type="EMBL" id="CP001087">
    <property type="protein sequence ID" value="ACN17764.1"/>
    <property type="molecule type" value="Genomic_DNA"/>
</dbReference>
<dbReference type="InterPro" id="IPR051555">
    <property type="entry name" value="FDH_Electron_Transfer_Unit"/>
</dbReference>
<evidence type="ECO:0000313" key="8">
    <source>
        <dbReference type="EMBL" id="ACN17764.1"/>
    </source>
</evidence>
<protein>
    <submittedName>
        <fullName evidence="8">FdhB8</fullName>
        <ecNumber evidence="8">1.2.1.2</ecNumber>
    </submittedName>
</protein>
<reference evidence="8 9" key="1">
    <citation type="journal article" date="2009" name="Environ. Microbiol.">
        <title>Genome sequence of Desulfobacterium autotrophicum HRM2, a marine sulfate reducer oxidizing organic carbon completely to carbon dioxide.</title>
        <authorList>
            <person name="Strittmatter A.W."/>
            <person name="Liesegang H."/>
            <person name="Rabus R."/>
            <person name="Decker I."/>
            <person name="Amann J."/>
            <person name="Andres S."/>
            <person name="Henne A."/>
            <person name="Fricke W.F."/>
            <person name="Martinez-Arias R."/>
            <person name="Bartels D."/>
            <person name="Goesmann A."/>
            <person name="Krause L."/>
            <person name="Puehler A."/>
            <person name="Klenk H.P."/>
            <person name="Richter M."/>
            <person name="Schuler M."/>
            <person name="Gloeckner F.O."/>
            <person name="Meyerdierks A."/>
            <person name="Gottschalk G."/>
            <person name="Amann R."/>
        </authorList>
    </citation>
    <scope>NUCLEOTIDE SEQUENCE [LARGE SCALE GENOMIC DNA]</scope>
    <source>
        <strain evidence="9">ATCC 43914 / DSM 3382 / HRM2</strain>
    </source>
</reference>
<dbReference type="GO" id="GO:0016491">
    <property type="term" value="F:oxidoreductase activity"/>
    <property type="evidence" value="ECO:0007669"/>
    <property type="project" value="UniProtKB-KW"/>
</dbReference>
<dbReference type="STRING" id="177437.HRM2_47150"/>
<evidence type="ECO:0000256" key="5">
    <source>
        <dbReference type="ARBA" id="ARBA00023004"/>
    </source>
</evidence>
<dbReference type="eggNOG" id="COG0437">
    <property type="taxonomic scope" value="Bacteria"/>
</dbReference>
<evidence type="ECO:0000259" key="7">
    <source>
        <dbReference type="Pfam" id="PF13247"/>
    </source>
</evidence>
<keyword evidence="5" id="KW-0408">Iron</keyword>
<dbReference type="OrthoDB" id="9789030at2"/>
<dbReference type="KEGG" id="dat:HRM2_47150"/>
<accession>C0QHA5</accession>
<dbReference type="InterPro" id="IPR017896">
    <property type="entry name" value="4Fe4S_Fe-S-bd"/>
</dbReference>
<evidence type="ECO:0000313" key="9">
    <source>
        <dbReference type="Proteomes" id="UP000000442"/>
    </source>
</evidence>
<dbReference type="AlphaFoldDB" id="C0QHA5"/>
<dbReference type="RefSeq" id="WP_015906474.1">
    <property type="nucleotide sequence ID" value="NC_012108.1"/>
</dbReference>
<organism evidence="8 9">
    <name type="scientific">Desulforapulum autotrophicum (strain ATCC 43914 / DSM 3382 / VKM B-1955 / HRM2)</name>
    <name type="common">Desulfobacterium autotrophicum</name>
    <dbReference type="NCBI Taxonomy" id="177437"/>
    <lineage>
        <taxon>Bacteria</taxon>
        <taxon>Pseudomonadati</taxon>
        <taxon>Thermodesulfobacteriota</taxon>
        <taxon>Desulfobacteria</taxon>
        <taxon>Desulfobacterales</taxon>
        <taxon>Desulfobacteraceae</taxon>
        <taxon>Desulforapulum</taxon>
    </lineage>
</organism>
<feature type="domain" description="4Fe-4S ferredoxin-type" evidence="7">
    <location>
        <begin position="67"/>
        <end position="170"/>
    </location>
</feature>
<dbReference type="Pfam" id="PF13247">
    <property type="entry name" value="Fer4_11"/>
    <property type="match status" value="1"/>
</dbReference>
<dbReference type="PANTHER" id="PTHR43545">
    <property type="entry name" value="FORMATE DEHYDROGENASE, NITRATE-INDUCIBLE, IRON-SULFUR SUBUNIT"/>
    <property type="match status" value="1"/>
</dbReference>